<accession>A0A1C7MW87</accession>
<feature type="non-terminal residue" evidence="1">
    <location>
        <position position="80"/>
    </location>
</feature>
<evidence type="ECO:0000313" key="1">
    <source>
        <dbReference type="EMBL" id="OBZ81028.1"/>
    </source>
</evidence>
<keyword evidence="2" id="KW-1185">Reference proteome</keyword>
<comment type="caution">
    <text evidence="1">The sequence shown here is derived from an EMBL/GenBank/DDBJ whole genome shotgun (WGS) entry which is preliminary data.</text>
</comment>
<dbReference type="Proteomes" id="UP000093000">
    <property type="component" value="Unassembled WGS sequence"/>
</dbReference>
<evidence type="ECO:0000313" key="2">
    <source>
        <dbReference type="Proteomes" id="UP000093000"/>
    </source>
</evidence>
<dbReference type="InParanoid" id="A0A1C7MW87"/>
<dbReference type="EMBL" id="LUGH01001515">
    <property type="protein sequence ID" value="OBZ81028.1"/>
    <property type="molecule type" value="Genomic_DNA"/>
</dbReference>
<reference evidence="1 2" key="1">
    <citation type="submission" date="2016-03" db="EMBL/GenBank/DDBJ databases">
        <title>Choanephora cucurbitarum.</title>
        <authorList>
            <person name="Min B."/>
            <person name="Park H."/>
            <person name="Park J.-H."/>
            <person name="Shin H.-D."/>
            <person name="Choi I.-G."/>
        </authorList>
    </citation>
    <scope>NUCLEOTIDE SEQUENCE [LARGE SCALE GENOMIC DNA]</scope>
    <source>
        <strain evidence="1 2">KUS-F28377</strain>
    </source>
</reference>
<name>A0A1C7MW87_9FUNG</name>
<protein>
    <submittedName>
        <fullName evidence="1">Uncharacterized protein</fullName>
    </submittedName>
</protein>
<proteinExistence type="predicted"/>
<organism evidence="1 2">
    <name type="scientific">Choanephora cucurbitarum</name>
    <dbReference type="NCBI Taxonomy" id="101091"/>
    <lineage>
        <taxon>Eukaryota</taxon>
        <taxon>Fungi</taxon>
        <taxon>Fungi incertae sedis</taxon>
        <taxon>Mucoromycota</taxon>
        <taxon>Mucoromycotina</taxon>
        <taxon>Mucoromycetes</taxon>
        <taxon>Mucorales</taxon>
        <taxon>Mucorineae</taxon>
        <taxon>Choanephoraceae</taxon>
        <taxon>Choanephoroideae</taxon>
        <taxon>Choanephora</taxon>
    </lineage>
</organism>
<dbReference type="AlphaFoldDB" id="A0A1C7MW87"/>
<sequence length="80" mass="9409">MPATSTNNSLVYCFCDVCKCSPREDRFIKRSTHRSHKLYRKYNGMAYQDWVKTYNDRIAKSTPPIFIPSKNNTDEPEQTL</sequence>
<gene>
    <name evidence="1" type="ORF">A0J61_10923</name>
</gene>